<sequence length="341" mass="36778">MLFSSGRTNPHSRSPTPDSTRQTNLYFPPGGHTHDRHTIPPDRLHISLSDPVLVAAEERLANVHNEQRRSKLSIIKEPGATKTAHNGSVTFLLKRDILSPRSGDYNDIALAAEPVNTLSSTQGTGPGPFWKAGFHGAAAQDPILLDSSDIAEVMTISSVSPGPACTNSRHGPHLAPLASETFKEELYTRGYLKRPASRPATVAPRKPTTGLMLLMFPKVLGRRQGRKVAETLRAEQVNKSCRVQTTSTPKDAVETAGEPNAHLSRKDTSTVASVTLRTPHADALESPGMDTATSISISESFDLHEFSYITAFTTPPSSPSIVLDAETFKRGVNLGDNKHAV</sequence>
<dbReference type="AlphaFoldDB" id="A0AAD4GL40"/>
<reference evidence="2" key="2">
    <citation type="journal article" date="2020" name="Nat. Commun.">
        <title>Large-scale genome sequencing of mycorrhizal fungi provides insights into the early evolution of symbiotic traits.</title>
        <authorList>
            <person name="Miyauchi S."/>
            <person name="Kiss E."/>
            <person name="Kuo A."/>
            <person name="Drula E."/>
            <person name="Kohler A."/>
            <person name="Sanchez-Garcia M."/>
            <person name="Morin E."/>
            <person name="Andreopoulos B."/>
            <person name="Barry K.W."/>
            <person name="Bonito G."/>
            <person name="Buee M."/>
            <person name="Carver A."/>
            <person name="Chen C."/>
            <person name="Cichocki N."/>
            <person name="Clum A."/>
            <person name="Culley D."/>
            <person name="Crous P.W."/>
            <person name="Fauchery L."/>
            <person name="Girlanda M."/>
            <person name="Hayes R.D."/>
            <person name="Keri Z."/>
            <person name="LaButti K."/>
            <person name="Lipzen A."/>
            <person name="Lombard V."/>
            <person name="Magnuson J."/>
            <person name="Maillard F."/>
            <person name="Murat C."/>
            <person name="Nolan M."/>
            <person name="Ohm R.A."/>
            <person name="Pangilinan J."/>
            <person name="Pereira M.F."/>
            <person name="Perotto S."/>
            <person name="Peter M."/>
            <person name="Pfister S."/>
            <person name="Riley R."/>
            <person name="Sitrit Y."/>
            <person name="Stielow J.B."/>
            <person name="Szollosi G."/>
            <person name="Zifcakova L."/>
            <person name="Stursova M."/>
            <person name="Spatafora J.W."/>
            <person name="Tedersoo L."/>
            <person name="Vaario L.M."/>
            <person name="Yamada A."/>
            <person name="Yan M."/>
            <person name="Wang P."/>
            <person name="Xu J."/>
            <person name="Bruns T."/>
            <person name="Baldrian P."/>
            <person name="Vilgalys R."/>
            <person name="Dunand C."/>
            <person name="Henrissat B."/>
            <person name="Grigoriev I.V."/>
            <person name="Hibbett D."/>
            <person name="Nagy L.G."/>
            <person name="Martin F.M."/>
        </authorList>
    </citation>
    <scope>NUCLEOTIDE SEQUENCE</scope>
    <source>
        <strain evidence="2">BED1</strain>
    </source>
</reference>
<feature type="region of interest" description="Disordered" evidence="1">
    <location>
        <begin position="1"/>
        <end position="39"/>
    </location>
</feature>
<gene>
    <name evidence="2" type="ORF">L210DRAFT_3627548</name>
</gene>
<dbReference type="Proteomes" id="UP001194468">
    <property type="component" value="Unassembled WGS sequence"/>
</dbReference>
<reference evidence="2" key="1">
    <citation type="submission" date="2019-10" db="EMBL/GenBank/DDBJ databases">
        <authorList>
            <consortium name="DOE Joint Genome Institute"/>
            <person name="Kuo A."/>
            <person name="Miyauchi S."/>
            <person name="Kiss E."/>
            <person name="Drula E."/>
            <person name="Kohler A."/>
            <person name="Sanchez-Garcia M."/>
            <person name="Andreopoulos B."/>
            <person name="Barry K.W."/>
            <person name="Bonito G."/>
            <person name="Buee M."/>
            <person name="Carver A."/>
            <person name="Chen C."/>
            <person name="Cichocki N."/>
            <person name="Clum A."/>
            <person name="Culley D."/>
            <person name="Crous P.W."/>
            <person name="Fauchery L."/>
            <person name="Girlanda M."/>
            <person name="Hayes R."/>
            <person name="Keri Z."/>
            <person name="LaButti K."/>
            <person name="Lipzen A."/>
            <person name="Lombard V."/>
            <person name="Magnuson J."/>
            <person name="Maillard F."/>
            <person name="Morin E."/>
            <person name="Murat C."/>
            <person name="Nolan M."/>
            <person name="Ohm R."/>
            <person name="Pangilinan J."/>
            <person name="Pereira M."/>
            <person name="Perotto S."/>
            <person name="Peter M."/>
            <person name="Riley R."/>
            <person name="Sitrit Y."/>
            <person name="Stielow B."/>
            <person name="Szollosi G."/>
            <person name="Zifcakova L."/>
            <person name="Stursova M."/>
            <person name="Spatafora J.W."/>
            <person name="Tedersoo L."/>
            <person name="Vaario L.-M."/>
            <person name="Yamada A."/>
            <person name="Yan M."/>
            <person name="Wang P."/>
            <person name="Xu J."/>
            <person name="Bruns T."/>
            <person name="Baldrian P."/>
            <person name="Vilgalys R."/>
            <person name="Henrissat B."/>
            <person name="Grigoriev I.V."/>
            <person name="Hibbett D."/>
            <person name="Nagy L.G."/>
            <person name="Martin F.M."/>
        </authorList>
    </citation>
    <scope>NUCLEOTIDE SEQUENCE</scope>
    <source>
        <strain evidence="2">BED1</strain>
    </source>
</reference>
<proteinExistence type="predicted"/>
<name>A0AAD4GL40_BOLED</name>
<evidence type="ECO:0000313" key="3">
    <source>
        <dbReference type="Proteomes" id="UP001194468"/>
    </source>
</evidence>
<evidence type="ECO:0000256" key="1">
    <source>
        <dbReference type="SAM" id="MobiDB-lite"/>
    </source>
</evidence>
<accession>A0AAD4GL40</accession>
<organism evidence="2 3">
    <name type="scientific">Boletus edulis BED1</name>
    <dbReference type="NCBI Taxonomy" id="1328754"/>
    <lineage>
        <taxon>Eukaryota</taxon>
        <taxon>Fungi</taxon>
        <taxon>Dikarya</taxon>
        <taxon>Basidiomycota</taxon>
        <taxon>Agaricomycotina</taxon>
        <taxon>Agaricomycetes</taxon>
        <taxon>Agaricomycetidae</taxon>
        <taxon>Boletales</taxon>
        <taxon>Boletineae</taxon>
        <taxon>Boletaceae</taxon>
        <taxon>Boletoideae</taxon>
        <taxon>Boletus</taxon>
    </lineage>
</organism>
<feature type="compositionally biased region" description="Polar residues" evidence="1">
    <location>
        <begin position="1"/>
        <end position="25"/>
    </location>
</feature>
<comment type="caution">
    <text evidence="2">The sequence shown here is derived from an EMBL/GenBank/DDBJ whole genome shotgun (WGS) entry which is preliminary data.</text>
</comment>
<evidence type="ECO:0000313" key="2">
    <source>
        <dbReference type="EMBL" id="KAF8448905.1"/>
    </source>
</evidence>
<keyword evidence="3" id="KW-1185">Reference proteome</keyword>
<protein>
    <submittedName>
        <fullName evidence="2">Uncharacterized protein</fullName>
    </submittedName>
</protein>
<dbReference type="EMBL" id="WHUW01000003">
    <property type="protein sequence ID" value="KAF8448905.1"/>
    <property type="molecule type" value="Genomic_DNA"/>
</dbReference>